<dbReference type="OrthoDB" id="1264405at2"/>
<protein>
    <submittedName>
        <fullName evidence="1">Uncharacterized protein</fullName>
    </submittedName>
</protein>
<dbReference type="RefSeq" id="WP_089373903.1">
    <property type="nucleotide sequence ID" value="NZ_BMEP01000011.1"/>
</dbReference>
<dbReference type="Proteomes" id="UP000198379">
    <property type="component" value="Unassembled WGS sequence"/>
</dbReference>
<gene>
    <name evidence="1" type="ORF">SAMN06265376_11246</name>
</gene>
<sequence>MKKLKNLKGAVALDKAQQKEVNGGAKLCNGNCAGRPNGARCYYQGHCGCPGECSSSSHGFEGGCIPY</sequence>
<organism evidence="1 2">
    <name type="scientific">Dokdonia pacifica</name>
    <dbReference type="NCBI Taxonomy" id="1627892"/>
    <lineage>
        <taxon>Bacteria</taxon>
        <taxon>Pseudomonadati</taxon>
        <taxon>Bacteroidota</taxon>
        <taxon>Flavobacteriia</taxon>
        <taxon>Flavobacteriales</taxon>
        <taxon>Flavobacteriaceae</taxon>
        <taxon>Dokdonia</taxon>
    </lineage>
</organism>
<keyword evidence="2" id="KW-1185">Reference proteome</keyword>
<dbReference type="AlphaFoldDB" id="A0A239DV80"/>
<evidence type="ECO:0000313" key="2">
    <source>
        <dbReference type="Proteomes" id="UP000198379"/>
    </source>
</evidence>
<dbReference type="EMBL" id="FZNY01000012">
    <property type="protein sequence ID" value="SNS35514.1"/>
    <property type="molecule type" value="Genomic_DNA"/>
</dbReference>
<accession>A0A239DV80</accession>
<reference evidence="1 2" key="1">
    <citation type="submission" date="2017-06" db="EMBL/GenBank/DDBJ databases">
        <authorList>
            <person name="Kim H.J."/>
            <person name="Triplett B.A."/>
        </authorList>
    </citation>
    <scope>NUCLEOTIDE SEQUENCE [LARGE SCALE GENOMIC DNA]</scope>
    <source>
        <strain evidence="1 2">DSM 25597</strain>
    </source>
</reference>
<proteinExistence type="predicted"/>
<name>A0A239DV80_9FLAO</name>
<evidence type="ECO:0000313" key="1">
    <source>
        <dbReference type="EMBL" id="SNS35514.1"/>
    </source>
</evidence>